<evidence type="ECO:0000313" key="1">
    <source>
        <dbReference type="EMBL" id="CAA3004399.1"/>
    </source>
</evidence>
<organism evidence="1 2">
    <name type="scientific">Olea europaea subsp. europaea</name>
    <dbReference type="NCBI Taxonomy" id="158383"/>
    <lineage>
        <taxon>Eukaryota</taxon>
        <taxon>Viridiplantae</taxon>
        <taxon>Streptophyta</taxon>
        <taxon>Embryophyta</taxon>
        <taxon>Tracheophyta</taxon>
        <taxon>Spermatophyta</taxon>
        <taxon>Magnoliopsida</taxon>
        <taxon>eudicotyledons</taxon>
        <taxon>Gunneridae</taxon>
        <taxon>Pentapetalae</taxon>
        <taxon>asterids</taxon>
        <taxon>lamiids</taxon>
        <taxon>Lamiales</taxon>
        <taxon>Oleaceae</taxon>
        <taxon>Oleeae</taxon>
        <taxon>Olea</taxon>
    </lineage>
</organism>
<sequence>MGRMRSMLFPNFGSIFSTADLHVKNEDWDEESLHREGEAVSSMGIGGGWQLAWKWSKREGANVPVDGEYIQVVALVYQSALYSEKLMDQHPVGPALVHEHPSETASKGHSWTALLEPGIGSALIVRIGIQILQQIESI</sequence>
<accession>A0A8S0TG48</accession>
<dbReference type="OrthoDB" id="6339427at2759"/>
<name>A0A8S0TG48_OLEEU</name>
<dbReference type="AlphaFoldDB" id="A0A8S0TG48"/>
<keyword evidence="2" id="KW-1185">Reference proteome</keyword>
<dbReference type="EMBL" id="CACTIH010006206">
    <property type="protein sequence ID" value="CAA3004399.1"/>
    <property type="molecule type" value="Genomic_DNA"/>
</dbReference>
<comment type="caution">
    <text evidence="1">The sequence shown here is derived from an EMBL/GenBank/DDBJ whole genome shotgun (WGS) entry which is preliminary data.</text>
</comment>
<proteinExistence type="predicted"/>
<dbReference type="Proteomes" id="UP000594638">
    <property type="component" value="Unassembled WGS sequence"/>
</dbReference>
<reference evidence="1 2" key="1">
    <citation type="submission" date="2019-12" db="EMBL/GenBank/DDBJ databases">
        <authorList>
            <person name="Alioto T."/>
            <person name="Alioto T."/>
            <person name="Gomez Garrido J."/>
        </authorList>
    </citation>
    <scope>NUCLEOTIDE SEQUENCE [LARGE SCALE GENOMIC DNA]</scope>
</reference>
<protein>
    <submittedName>
        <fullName evidence="1">Uncharacterized protein</fullName>
    </submittedName>
</protein>
<evidence type="ECO:0000313" key="2">
    <source>
        <dbReference type="Proteomes" id="UP000594638"/>
    </source>
</evidence>
<gene>
    <name evidence="1" type="ORF">OLEA9_A109007</name>
</gene>
<dbReference type="Gramene" id="OE9A109007T1">
    <property type="protein sequence ID" value="OE9A109007C1"/>
    <property type="gene ID" value="OE9A109007"/>
</dbReference>